<evidence type="ECO:0000256" key="3">
    <source>
        <dbReference type="ARBA" id="ARBA00023163"/>
    </source>
</evidence>
<dbReference type="InterPro" id="IPR011991">
    <property type="entry name" value="ArsR-like_HTH"/>
</dbReference>
<evidence type="ECO:0000256" key="2">
    <source>
        <dbReference type="ARBA" id="ARBA00023125"/>
    </source>
</evidence>
<keyword evidence="3" id="KW-0804">Transcription</keyword>
<sequence>MCTPERLNEIRLVLDQVANKWSIMILTLLSDGPVRFNELRRRLGDITHKSLTEALRRLERCRLISRRVISSSPVAVEYEITELGMTLGPPVHALVRWAEDHAQAMLAPQEEPSGSSD</sequence>
<reference evidence="5 6" key="1">
    <citation type="submission" date="2014-08" db="EMBL/GenBank/DDBJ databases">
        <title>Genome sequences of NCPPB Pectobacterium isolates.</title>
        <authorList>
            <person name="Glover R.H."/>
            <person name="Sapp M."/>
            <person name="Elphinstone J."/>
        </authorList>
    </citation>
    <scope>NUCLEOTIDE SEQUENCE [LARGE SCALE GENOMIC DNA]</scope>
    <source>
        <strain evidence="5 6">NCPPB3841</strain>
    </source>
</reference>
<dbReference type="EMBL" id="JQOF01000004">
    <property type="protein sequence ID" value="KGA42456.1"/>
    <property type="molecule type" value="Genomic_DNA"/>
</dbReference>
<keyword evidence="2" id="KW-0238">DNA-binding</keyword>
<accession>A0ABR4VSX0</accession>
<gene>
    <name evidence="5" type="ORF">KU75_07015</name>
</gene>
<name>A0ABR4VSX0_9GAMM</name>
<dbReference type="Gene3D" id="1.10.10.10">
    <property type="entry name" value="Winged helix-like DNA-binding domain superfamily/Winged helix DNA-binding domain"/>
    <property type="match status" value="1"/>
</dbReference>
<dbReference type="InterPro" id="IPR002577">
    <property type="entry name" value="HTH_HxlR"/>
</dbReference>
<feature type="domain" description="HTH hxlR-type" evidence="4">
    <location>
        <begin position="2"/>
        <end position="106"/>
    </location>
</feature>
<dbReference type="CDD" id="cd00090">
    <property type="entry name" value="HTH_ARSR"/>
    <property type="match status" value="1"/>
</dbReference>
<evidence type="ECO:0000256" key="1">
    <source>
        <dbReference type="ARBA" id="ARBA00023015"/>
    </source>
</evidence>
<keyword evidence="6" id="KW-1185">Reference proteome</keyword>
<evidence type="ECO:0000313" key="6">
    <source>
        <dbReference type="Proteomes" id="UP000029447"/>
    </source>
</evidence>
<dbReference type="SUPFAM" id="SSF46785">
    <property type="entry name" value="Winged helix' DNA-binding domain"/>
    <property type="match status" value="1"/>
</dbReference>
<dbReference type="PANTHER" id="PTHR33204">
    <property type="entry name" value="TRANSCRIPTIONAL REGULATOR, MARR FAMILY"/>
    <property type="match status" value="1"/>
</dbReference>
<protein>
    <submittedName>
        <fullName evidence="5">HxlR family transcriptional regulator</fullName>
    </submittedName>
</protein>
<dbReference type="PANTHER" id="PTHR33204:SF18">
    <property type="entry name" value="TRANSCRIPTIONAL REGULATORY PROTEIN"/>
    <property type="match status" value="1"/>
</dbReference>
<organism evidence="5 6">
    <name type="scientific">Pectobacterium odoriferum</name>
    <dbReference type="NCBI Taxonomy" id="78398"/>
    <lineage>
        <taxon>Bacteria</taxon>
        <taxon>Pseudomonadati</taxon>
        <taxon>Pseudomonadota</taxon>
        <taxon>Gammaproteobacteria</taxon>
        <taxon>Enterobacterales</taxon>
        <taxon>Pectobacteriaceae</taxon>
        <taxon>Pectobacterium</taxon>
    </lineage>
</organism>
<dbReference type="InterPro" id="IPR036390">
    <property type="entry name" value="WH_DNA-bd_sf"/>
</dbReference>
<dbReference type="InterPro" id="IPR036388">
    <property type="entry name" value="WH-like_DNA-bd_sf"/>
</dbReference>
<proteinExistence type="predicted"/>
<evidence type="ECO:0000259" key="4">
    <source>
        <dbReference type="PROSITE" id="PS51118"/>
    </source>
</evidence>
<dbReference type="Pfam" id="PF01638">
    <property type="entry name" value="HxlR"/>
    <property type="match status" value="1"/>
</dbReference>
<dbReference type="PROSITE" id="PS51118">
    <property type="entry name" value="HTH_HXLR"/>
    <property type="match status" value="1"/>
</dbReference>
<keyword evidence="1" id="KW-0805">Transcription regulation</keyword>
<comment type="caution">
    <text evidence="5">The sequence shown here is derived from an EMBL/GenBank/DDBJ whole genome shotgun (WGS) entry which is preliminary data.</text>
</comment>
<evidence type="ECO:0000313" key="5">
    <source>
        <dbReference type="EMBL" id="KGA42456.1"/>
    </source>
</evidence>
<dbReference type="Proteomes" id="UP000029447">
    <property type="component" value="Unassembled WGS sequence"/>
</dbReference>